<dbReference type="Gene3D" id="1.20.1250.20">
    <property type="entry name" value="MFS general substrate transporter like domains"/>
    <property type="match status" value="1"/>
</dbReference>
<keyword evidence="4 7" id="KW-0812">Transmembrane</keyword>
<feature type="transmembrane region" description="Helical" evidence="7">
    <location>
        <begin position="281"/>
        <end position="301"/>
    </location>
</feature>
<feature type="transmembrane region" description="Helical" evidence="7">
    <location>
        <begin position="219"/>
        <end position="240"/>
    </location>
</feature>
<proteinExistence type="inferred from homology"/>
<gene>
    <name evidence="8" type="ORF">RND81_11G083300</name>
</gene>
<keyword evidence="5 7" id="KW-1133">Transmembrane helix</keyword>
<dbReference type="Pfam" id="PF00083">
    <property type="entry name" value="Sugar_tr"/>
    <property type="match status" value="1"/>
</dbReference>
<reference evidence="8" key="1">
    <citation type="submission" date="2024-03" db="EMBL/GenBank/DDBJ databases">
        <title>WGS assembly of Saponaria officinalis var. Norfolk2.</title>
        <authorList>
            <person name="Jenkins J."/>
            <person name="Shu S."/>
            <person name="Grimwood J."/>
            <person name="Barry K."/>
            <person name="Goodstein D."/>
            <person name="Schmutz J."/>
            <person name="Leebens-Mack J."/>
            <person name="Osbourn A."/>
        </authorList>
    </citation>
    <scope>NUCLEOTIDE SEQUENCE [LARGE SCALE GENOMIC DNA]</scope>
    <source>
        <strain evidence="8">JIC</strain>
    </source>
</reference>
<evidence type="ECO:0000256" key="6">
    <source>
        <dbReference type="ARBA" id="ARBA00023136"/>
    </source>
</evidence>
<protein>
    <submittedName>
        <fullName evidence="8">Uncharacterized protein</fullName>
    </submittedName>
</protein>
<dbReference type="GO" id="GO:0016020">
    <property type="term" value="C:membrane"/>
    <property type="evidence" value="ECO:0007669"/>
    <property type="project" value="UniProtKB-SubCell"/>
</dbReference>
<evidence type="ECO:0000256" key="3">
    <source>
        <dbReference type="ARBA" id="ARBA00022448"/>
    </source>
</evidence>
<evidence type="ECO:0000313" key="8">
    <source>
        <dbReference type="EMBL" id="KAK9676532.1"/>
    </source>
</evidence>
<dbReference type="InterPro" id="IPR005828">
    <property type="entry name" value="MFS_sugar_transport-like"/>
</dbReference>
<dbReference type="Proteomes" id="UP001443914">
    <property type="component" value="Unassembled WGS sequence"/>
</dbReference>
<dbReference type="GO" id="GO:0015144">
    <property type="term" value="F:carbohydrate transmembrane transporter activity"/>
    <property type="evidence" value="ECO:0007669"/>
    <property type="project" value="InterPro"/>
</dbReference>
<evidence type="ECO:0000256" key="4">
    <source>
        <dbReference type="ARBA" id="ARBA00022692"/>
    </source>
</evidence>
<dbReference type="InterPro" id="IPR036259">
    <property type="entry name" value="MFS_trans_sf"/>
</dbReference>
<dbReference type="PANTHER" id="PTHR23500">
    <property type="entry name" value="SOLUTE CARRIER FAMILY 2, FACILITATED GLUCOSE TRANSPORTER"/>
    <property type="match status" value="1"/>
</dbReference>
<feature type="transmembrane region" description="Helical" evidence="7">
    <location>
        <begin position="185"/>
        <end position="207"/>
    </location>
</feature>
<feature type="transmembrane region" description="Helical" evidence="7">
    <location>
        <begin position="67"/>
        <end position="90"/>
    </location>
</feature>
<name>A0AAW1HIH2_SAPOF</name>
<evidence type="ECO:0000256" key="2">
    <source>
        <dbReference type="ARBA" id="ARBA00010992"/>
    </source>
</evidence>
<comment type="similarity">
    <text evidence="2">Belongs to the major facilitator superfamily. Sugar transporter (TC 2.A.1.1) family.</text>
</comment>
<dbReference type="AlphaFoldDB" id="A0AAW1HIH2"/>
<organism evidence="8 9">
    <name type="scientific">Saponaria officinalis</name>
    <name type="common">Common soapwort</name>
    <name type="synonym">Lychnis saponaria</name>
    <dbReference type="NCBI Taxonomy" id="3572"/>
    <lineage>
        <taxon>Eukaryota</taxon>
        <taxon>Viridiplantae</taxon>
        <taxon>Streptophyta</taxon>
        <taxon>Embryophyta</taxon>
        <taxon>Tracheophyta</taxon>
        <taxon>Spermatophyta</taxon>
        <taxon>Magnoliopsida</taxon>
        <taxon>eudicotyledons</taxon>
        <taxon>Gunneridae</taxon>
        <taxon>Pentapetalae</taxon>
        <taxon>Caryophyllales</taxon>
        <taxon>Caryophyllaceae</taxon>
        <taxon>Caryophylleae</taxon>
        <taxon>Saponaria</taxon>
    </lineage>
</organism>
<feature type="transmembrane region" description="Helical" evidence="7">
    <location>
        <begin position="6"/>
        <end position="28"/>
    </location>
</feature>
<accession>A0AAW1HIH2</accession>
<comment type="subcellular location">
    <subcellularLocation>
        <location evidence="1">Membrane</location>
    </subcellularLocation>
</comment>
<dbReference type="InterPro" id="IPR045262">
    <property type="entry name" value="STP/PLT_plant"/>
</dbReference>
<dbReference type="SUPFAM" id="SSF103473">
    <property type="entry name" value="MFS general substrate transporter"/>
    <property type="match status" value="1"/>
</dbReference>
<dbReference type="PANTHER" id="PTHR23500:SF357">
    <property type="entry name" value="IP12678P"/>
    <property type="match status" value="1"/>
</dbReference>
<dbReference type="EMBL" id="JBDFQZ010000011">
    <property type="protein sequence ID" value="KAK9676532.1"/>
    <property type="molecule type" value="Genomic_DNA"/>
</dbReference>
<feature type="transmembrane region" description="Helical" evidence="7">
    <location>
        <begin position="119"/>
        <end position="140"/>
    </location>
</feature>
<keyword evidence="9" id="KW-1185">Reference proteome</keyword>
<feature type="transmembrane region" description="Helical" evidence="7">
    <location>
        <begin position="252"/>
        <end position="275"/>
    </location>
</feature>
<evidence type="ECO:0000256" key="7">
    <source>
        <dbReference type="SAM" id="Phobius"/>
    </source>
</evidence>
<evidence type="ECO:0000313" key="9">
    <source>
        <dbReference type="Proteomes" id="UP001443914"/>
    </source>
</evidence>
<comment type="caution">
    <text evidence="8">The sequence shown here is derived from an EMBL/GenBank/DDBJ whole genome shotgun (WGS) entry which is preliminary data.</text>
</comment>
<feature type="transmembrane region" description="Helical" evidence="7">
    <location>
        <begin position="40"/>
        <end position="61"/>
    </location>
</feature>
<keyword evidence="6 7" id="KW-0472">Membrane</keyword>
<keyword evidence="3" id="KW-0813">Transport</keyword>
<sequence length="330" mass="36975">MATEHNVAIFAFVMLNLGIGVASWVFPLLLSRNSLENYSILYNVGSWVGGSMPVIVVYLTITRQTLAWRVAYGGVGGLLLLIFIISIFLIETPKSKLNKERLKTASFSPLFKRSSLPSLIITVVSSTITVFSIVGVLQFYGPLLFSSANLSAEDYMPPLLIFSIQILFRTISIIIVRFRGRKELLVVAALIKIMSEAYMAAVFHQTSSRFTFFKDPRHILIPGGIYVAADACLTATSGWLERAFPDDMKDQGAMIFIILGLLQNAIMTFISIVAFCKLGGNIFYVFIVFDFFIICFILKLVPETTKVELDEVWSSHKIWGRFVKHRNNVL</sequence>
<evidence type="ECO:0000256" key="1">
    <source>
        <dbReference type="ARBA" id="ARBA00004370"/>
    </source>
</evidence>
<evidence type="ECO:0000256" key="5">
    <source>
        <dbReference type="ARBA" id="ARBA00022989"/>
    </source>
</evidence>